<dbReference type="AlphaFoldDB" id="A0A8T2K896"/>
<sequence>MDGHNLFSECIQSPFFLDSAHFTHITVRCQCGCSLRGCLVILFIPGSGTTYCCLLSYIQVIAECWQKRTLKKKNKKN</sequence>
<organism evidence="1 2">
    <name type="scientific">Hymenochirus boettgeri</name>
    <name type="common">Congo dwarf clawed frog</name>
    <dbReference type="NCBI Taxonomy" id="247094"/>
    <lineage>
        <taxon>Eukaryota</taxon>
        <taxon>Metazoa</taxon>
        <taxon>Chordata</taxon>
        <taxon>Craniata</taxon>
        <taxon>Vertebrata</taxon>
        <taxon>Euteleostomi</taxon>
        <taxon>Amphibia</taxon>
        <taxon>Batrachia</taxon>
        <taxon>Anura</taxon>
        <taxon>Pipoidea</taxon>
        <taxon>Pipidae</taxon>
        <taxon>Pipinae</taxon>
        <taxon>Hymenochirus</taxon>
    </lineage>
</organism>
<dbReference type="Proteomes" id="UP000812440">
    <property type="component" value="Chromosome 1"/>
</dbReference>
<reference evidence="1" key="1">
    <citation type="thesis" date="2020" institute="ProQuest LLC" country="789 East Eisenhower Parkway, Ann Arbor, MI, USA">
        <title>Comparative Genomics and Chromosome Evolution.</title>
        <authorList>
            <person name="Mudd A.B."/>
        </authorList>
    </citation>
    <scope>NUCLEOTIDE SEQUENCE</scope>
    <source>
        <strain evidence="1">Female2</strain>
        <tissue evidence="1">Blood</tissue>
    </source>
</reference>
<gene>
    <name evidence="1" type="ORF">GDO86_000161</name>
</gene>
<dbReference type="EMBL" id="JAACNH010000001">
    <property type="protein sequence ID" value="KAG8453429.1"/>
    <property type="molecule type" value="Genomic_DNA"/>
</dbReference>
<name>A0A8T2K896_9PIPI</name>
<proteinExistence type="predicted"/>
<protein>
    <submittedName>
        <fullName evidence="1">Uncharacterized protein</fullName>
    </submittedName>
</protein>
<comment type="caution">
    <text evidence="1">The sequence shown here is derived from an EMBL/GenBank/DDBJ whole genome shotgun (WGS) entry which is preliminary data.</text>
</comment>
<evidence type="ECO:0000313" key="1">
    <source>
        <dbReference type="EMBL" id="KAG8453429.1"/>
    </source>
</evidence>
<accession>A0A8T2K896</accession>
<keyword evidence="2" id="KW-1185">Reference proteome</keyword>
<evidence type="ECO:0000313" key="2">
    <source>
        <dbReference type="Proteomes" id="UP000812440"/>
    </source>
</evidence>